<reference evidence="7 8" key="1">
    <citation type="submission" date="2024-06" db="EMBL/GenBank/DDBJ databases">
        <title>The Natural Products Discovery Center: Release of the First 8490 Sequenced Strains for Exploring Actinobacteria Biosynthetic Diversity.</title>
        <authorList>
            <person name="Kalkreuter E."/>
            <person name="Kautsar S.A."/>
            <person name="Yang D."/>
            <person name="Bader C.D."/>
            <person name="Teijaro C.N."/>
            <person name="Fluegel L."/>
            <person name="Davis C.M."/>
            <person name="Simpson J.R."/>
            <person name="Lauterbach L."/>
            <person name="Steele A.D."/>
            <person name="Gui C."/>
            <person name="Meng S."/>
            <person name="Li G."/>
            <person name="Viehrig K."/>
            <person name="Ye F."/>
            <person name="Su P."/>
            <person name="Kiefer A.F."/>
            <person name="Nichols A."/>
            <person name="Cepeda A.J."/>
            <person name="Yan W."/>
            <person name="Fan B."/>
            <person name="Jiang Y."/>
            <person name="Adhikari A."/>
            <person name="Zheng C.-J."/>
            <person name="Schuster L."/>
            <person name="Cowan T.M."/>
            <person name="Smanski M.J."/>
            <person name="Chevrette M.G."/>
            <person name="De Carvalho L.P.S."/>
            <person name="Shen B."/>
        </authorList>
    </citation>
    <scope>NUCLEOTIDE SEQUENCE [LARGE SCALE GENOMIC DNA]</scope>
    <source>
        <strain evidence="7 8">NPDC048274</strain>
    </source>
</reference>
<dbReference type="InterPro" id="IPR036291">
    <property type="entry name" value="NAD(P)-bd_dom_sf"/>
</dbReference>
<dbReference type="EC" id="1.1.-.-" evidence="7"/>
<dbReference type="GO" id="GO:0016491">
    <property type="term" value="F:oxidoreductase activity"/>
    <property type="evidence" value="ECO:0007669"/>
    <property type="project" value="UniProtKB-KW"/>
</dbReference>
<evidence type="ECO:0000256" key="1">
    <source>
        <dbReference type="ARBA" id="ARBA00009080"/>
    </source>
</evidence>
<evidence type="ECO:0000256" key="3">
    <source>
        <dbReference type="ARBA" id="ARBA00023027"/>
    </source>
</evidence>
<dbReference type="Pfam" id="PF03446">
    <property type="entry name" value="NAD_binding_2"/>
    <property type="match status" value="1"/>
</dbReference>
<dbReference type="InterPro" id="IPR029154">
    <property type="entry name" value="HIBADH-like_NADP-bd"/>
</dbReference>
<feature type="region of interest" description="Disordered" evidence="4">
    <location>
        <begin position="254"/>
        <end position="289"/>
    </location>
</feature>
<organism evidence="7 8">
    <name type="scientific">Streptomyces griseoloalbus</name>
    <dbReference type="NCBI Taxonomy" id="67303"/>
    <lineage>
        <taxon>Bacteria</taxon>
        <taxon>Bacillati</taxon>
        <taxon>Actinomycetota</taxon>
        <taxon>Actinomycetes</taxon>
        <taxon>Kitasatosporales</taxon>
        <taxon>Streptomycetaceae</taxon>
        <taxon>Streptomyces</taxon>
    </lineage>
</organism>
<dbReference type="PANTHER" id="PTHR43060">
    <property type="entry name" value="3-HYDROXYISOBUTYRATE DEHYDROGENASE-LIKE 1, MITOCHONDRIAL-RELATED"/>
    <property type="match status" value="1"/>
</dbReference>
<dbReference type="PROSITE" id="PS00895">
    <property type="entry name" value="3_HYDROXYISOBUT_DH"/>
    <property type="match status" value="1"/>
</dbReference>
<accession>A0ABV3E0B5</accession>
<dbReference type="RefSeq" id="WP_359977275.1">
    <property type="nucleotide sequence ID" value="NZ_JBEZLS010000003.1"/>
</dbReference>
<keyword evidence="2 7" id="KW-0560">Oxidoreductase</keyword>
<gene>
    <name evidence="7" type="ORF">AB0D65_06125</name>
</gene>
<feature type="compositionally biased region" description="Basic and acidic residues" evidence="4">
    <location>
        <begin position="268"/>
        <end position="280"/>
    </location>
</feature>
<evidence type="ECO:0000259" key="5">
    <source>
        <dbReference type="Pfam" id="PF03446"/>
    </source>
</evidence>
<dbReference type="Pfam" id="PF14833">
    <property type="entry name" value="NAD_binding_11"/>
    <property type="match status" value="1"/>
</dbReference>
<evidence type="ECO:0000313" key="8">
    <source>
        <dbReference type="Proteomes" id="UP001551582"/>
    </source>
</evidence>
<dbReference type="PANTHER" id="PTHR43060:SF15">
    <property type="entry name" value="3-HYDROXYISOBUTYRATE DEHYDROGENASE-LIKE 1, MITOCHONDRIAL-RELATED"/>
    <property type="match status" value="1"/>
</dbReference>
<keyword evidence="8" id="KW-1185">Reference proteome</keyword>
<evidence type="ECO:0000313" key="7">
    <source>
        <dbReference type="EMBL" id="MEU9350595.1"/>
    </source>
</evidence>
<evidence type="ECO:0000259" key="6">
    <source>
        <dbReference type="Pfam" id="PF14833"/>
    </source>
</evidence>
<dbReference type="Proteomes" id="UP001551582">
    <property type="component" value="Unassembled WGS sequence"/>
</dbReference>
<dbReference type="InterPro" id="IPR013328">
    <property type="entry name" value="6PGD_dom2"/>
</dbReference>
<evidence type="ECO:0000256" key="2">
    <source>
        <dbReference type="ARBA" id="ARBA00023002"/>
    </source>
</evidence>
<comment type="caution">
    <text evidence="7">The sequence shown here is derived from an EMBL/GenBank/DDBJ whole genome shotgun (WGS) entry which is preliminary data.</text>
</comment>
<dbReference type="InterPro" id="IPR008927">
    <property type="entry name" value="6-PGluconate_DH-like_C_sf"/>
</dbReference>
<proteinExistence type="inferred from homology"/>
<dbReference type="Gene3D" id="1.10.1040.10">
    <property type="entry name" value="N-(1-d-carboxylethyl)-l-norvaline Dehydrogenase, domain 2"/>
    <property type="match status" value="1"/>
</dbReference>
<name>A0ABV3E0B5_9ACTN</name>
<dbReference type="SUPFAM" id="SSF48179">
    <property type="entry name" value="6-phosphogluconate dehydrogenase C-terminal domain-like"/>
    <property type="match status" value="1"/>
</dbReference>
<dbReference type="InterPro" id="IPR006115">
    <property type="entry name" value="6PGDH_NADP-bd"/>
</dbReference>
<sequence length="289" mass="29724">MRVGFIGLGSQGAPMARRIVRAGYETTLWARRSATLAPFADTAAKTTGSPAELAAACDVVCLCVVDDADVEQLTTGPDGVLAGMRAGGVIVVHSTVHPETCRRLEDRARIQRVSVLDAPVSGGGRAAEQGTLLVMAGGDPQVFAFCRPLFATYGDPVVHLGPIGSGQVAKLLNNVLFTAQLGLAADALELGGQLGLDTEGLGRILPRGSAASFALERVVDAGGTLARIAAHAGGLLAKDVRLFADIADNADTSDIADTPSLTESAAPHGERRPRPVREAARSALDAMGL</sequence>
<feature type="domain" description="3-hydroxyisobutyrate dehydrogenase-like NAD-binding" evidence="6">
    <location>
        <begin position="164"/>
        <end position="251"/>
    </location>
</feature>
<evidence type="ECO:0000256" key="4">
    <source>
        <dbReference type="SAM" id="MobiDB-lite"/>
    </source>
</evidence>
<feature type="domain" description="6-phosphogluconate dehydrogenase NADP-binding" evidence="5">
    <location>
        <begin position="2"/>
        <end position="161"/>
    </location>
</feature>
<comment type="similarity">
    <text evidence="1">Belongs to the HIBADH-related family.</text>
</comment>
<dbReference type="EMBL" id="JBEZLS010000003">
    <property type="protein sequence ID" value="MEU9350595.1"/>
    <property type="molecule type" value="Genomic_DNA"/>
</dbReference>
<dbReference type="InterPro" id="IPR015815">
    <property type="entry name" value="HIBADH-related"/>
</dbReference>
<dbReference type="Gene3D" id="3.40.50.720">
    <property type="entry name" value="NAD(P)-binding Rossmann-like Domain"/>
    <property type="match status" value="1"/>
</dbReference>
<dbReference type="SUPFAM" id="SSF51735">
    <property type="entry name" value="NAD(P)-binding Rossmann-fold domains"/>
    <property type="match status" value="1"/>
</dbReference>
<protein>
    <submittedName>
        <fullName evidence="7">NAD(P)-dependent oxidoreductase</fullName>
        <ecNumber evidence="7">1.1.-.-</ecNumber>
    </submittedName>
</protein>
<keyword evidence="3" id="KW-0520">NAD</keyword>
<dbReference type="PIRSF" id="PIRSF000103">
    <property type="entry name" value="HIBADH"/>
    <property type="match status" value="1"/>
</dbReference>
<dbReference type="InterPro" id="IPR002204">
    <property type="entry name" value="3-OH-isobutyrate_DH-rel_CS"/>
</dbReference>